<dbReference type="CDD" id="cd11040">
    <property type="entry name" value="CYP7_CYP8-like"/>
    <property type="match status" value="1"/>
</dbReference>
<evidence type="ECO:0000256" key="6">
    <source>
        <dbReference type="SAM" id="Phobius"/>
    </source>
</evidence>
<reference evidence="7 8" key="1">
    <citation type="journal article" date="2024" name="Commun. Biol.">
        <title>Comparative genomic analysis of thermophilic fungi reveals convergent evolutionary adaptations and gene losses.</title>
        <authorList>
            <person name="Steindorff A.S."/>
            <person name="Aguilar-Pontes M.V."/>
            <person name="Robinson A.J."/>
            <person name="Andreopoulos B."/>
            <person name="LaButti K."/>
            <person name="Kuo A."/>
            <person name="Mondo S."/>
            <person name="Riley R."/>
            <person name="Otillar R."/>
            <person name="Haridas S."/>
            <person name="Lipzen A."/>
            <person name="Grimwood J."/>
            <person name="Schmutz J."/>
            <person name="Clum A."/>
            <person name="Reid I.D."/>
            <person name="Moisan M.C."/>
            <person name="Butler G."/>
            <person name="Nguyen T.T.M."/>
            <person name="Dewar K."/>
            <person name="Conant G."/>
            <person name="Drula E."/>
            <person name="Henrissat B."/>
            <person name="Hansel C."/>
            <person name="Singer S."/>
            <person name="Hutchinson M.I."/>
            <person name="de Vries R.P."/>
            <person name="Natvig D.O."/>
            <person name="Powell A.J."/>
            <person name="Tsang A."/>
            <person name="Grigoriev I.V."/>
        </authorList>
    </citation>
    <scope>NUCLEOTIDE SEQUENCE [LARGE SCALE GENOMIC DNA]</scope>
    <source>
        <strain evidence="7 8">CBS 494.80</strain>
    </source>
</reference>
<dbReference type="Gene3D" id="1.10.630.10">
    <property type="entry name" value="Cytochrome P450"/>
    <property type="match status" value="1"/>
</dbReference>
<dbReference type="EMBL" id="JAZHXI010000008">
    <property type="protein sequence ID" value="KAL2068842.1"/>
    <property type="molecule type" value="Genomic_DNA"/>
</dbReference>
<keyword evidence="8" id="KW-1185">Reference proteome</keyword>
<evidence type="ECO:0000256" key="3">
    <source>
        <dbReference type="ARBA" id="ARBA00022617"/>
    </source>
</evidence>
<dbReference type="InterPro" id="IPR002403">
    <property type="entry name" value="Cyt_P450_E_grp-IV"/>
</dbReference>
<dbReference type="SUPFAM" id="SSF48264">
    <property type="entry name" value="Cytochrome P450"/>
    <property type="match status" value="1"/>
</dbReference>
<evidence type="ECO:0000313" key="8">
    <source>
        <dbReference type="Proteomes" id="UP001595075"/>
    </source>
</evidence>
<dbReference type="PANTHER" id="PTHR24304">
    <property type="entry name" value="CYTOCHROME P450 FAMILY 7"/>
    <property type="match status" value="1"/>
</dbReference>
<dbReference type="PANTHER" id="PTHR24304:SF2">
    <property type="entry name" value="24-HYDROXYCHOLESTEROL 7-ALPHA-HYDROXYLASE"/>
    <property type="match status" value="1"/>
</dbReference>
<dbReference type="Proteomes" id="UP001595075">
    <property type="component" value="Unassembled WGS sequence"/>
</dbReference>
<keyword evidence="3" id="KW-0349">Heme</keyword>
<evidence type="ECO:0000313" key="7">
    <source>
        <dbReference type="EMBL" id="KAL2068842.1"/>
    </source>
</evidence>
<evidence type="ECO:0000256" key="2">
    <source>
        <dbReference type="ARBA" id="ARBA00010617"/>
    </source>
</evidence>
<accession>A0ABR4CFU3</accession>
<comment type="caution">
    <text evidence="7">The sequence shown here is derived from an EMBL/GenBank/DDBJ whole genome shotgun (WGS) entry which is preliminary data.</text>
</comment>
<evidence type="ECO:0000256" key="4">
    <source>
        <dbReference type="ARBA" id="ARBA00022723"/>
    </source>
</evidence>
<keyword evidence="4" id="KW-0479">Metal-binding</keyword>
<organism evidence="7 8">
    <name type="scientific">Oculimacula yallundae</name>
    <dbReference type="NCBI Taxonomy" id="86028"/>
    <lineage>
        <taxon>Eukaryota</taxon>
        <taxon>Fungi</taxon>
        <taxon>Dikarya</taxon>
        <taxon>Ascomycota</taxon>
        <taxon>Pezizomycotina</taxon>
        <taxon>Leotiomycetes</taxon>
        <taxon>Helotiales</taxon>
        <taxon>Ploettnerulaceae</taxon>
        <taxon>Oculimacula</taxon>
    </lineage>
</organism>
<dbReference type="InterPro" id="IPR050529">
    <property type="entry name" value="CYP450_sterol_14alpha_dmase"/>
</dbReference>
<gene>
    <name evidence="7" type="ORF">VTL71DRAFT_15180</name>
</gene>
<keyword evidence="6" id="KW-1133">Transmembrane helix</keyword>
<proteinExistence type="inferred from homology"/>
<dbReference type="InterPro" id="IPR036396">
    <property type="entry name" value="Cyt_P450_sf"/>
</dbReference>
<dbReference type="InterPro" id="IPR001128">
    <property type="entry name" value="Cyt_P450"/>
</dbReference>
<evidence type="ECO:0008006" key="9">
    <source>
        <dbReference type="Google" id="ProtNLM"/>
    </source>
</evidence>
<sequence>MYQLSSTGAKPVDAFLLVLYIFTAVLAGTTVFTHCRYWLQSRGNAGRFKGREPLTLPYSIPWLGGFARMTDPHNMYAYARKMSPQNRPVRLRVGPIGLYVLFGDKNIKMIFRNSKKLSKDASSQMLFRNSGMETHDIAIFGQDTSGSGMTPLTNVPDEKRIWKKTHDVGTAHLASGPSVTILTNKFMDYFIQELNKQAKDKTLRVPLYEYFKGVMATGSMTAVIGTEMYKLNPNFNEIYWNYDNAFLLMAIGMPKLLYWKGHAARDRMLVATKKWIKSAAANTDEKSAGEDWEPHYGSRFIRQLAKSMGDVGISEDGQASAFLPMLWAINSNAIPCAVWIIFECIQRPGLIDRLRDEISASALVDENGELTIDIPKLISHSPLLTSVYLECLRVRSSNTITRTVLEDLECDGYILKKGSFIMSPSWLPTHGPLWDVEGHPADEFWPERFIEMPKMKPTDPDERTQYELAMKPEQFFPYGGGNMICTGRFFAKQEILVAAALLVLKFEIEPLDWVTLNGKMSTRPAKPDENYAGAGILPPDRDLMVNLTRRK</sequence>
<evidence type="ECO:0000256" key="1">
    <source>
        <dbReference type="ARBA" id="ARBA00001971"/>
    </source>
</evidence>
<dbReference type="Pfam" id="PF00067">
    <property type="entry name" value="p450"/>
    <property type="match status" value="1"/>
</dbReference>
<keyword evidence="6" id="KW-0812">Transmembrane</keyword>
<keyword evidence="5" id="KW-0408">Iron</keyword>
<dbReference type="PRINTS" id="PR00465">
    <property type="entry name" value="EP450IV"/>
</dbReference>
<name>A0ABR4CFU3_9HELO</name>
<keyword evidence="6" id="KW-0472">Membrane</keyword>
<comment type="similarity">
    <text evidence="2">Belongs to the cytochrome P450 family.</text>
</comment>
<feature type="transmembrane region" description="Helical" evidence="6">
    <location>
        <begin position="14"/>
        <end position="39"/>
    </location>
</feature>
<evidence type="ECO:0000256" key="5">
    <source>
        <dbReference type="ARBA" id="ARBA00023004"/>
    </source>
</evidence>
<protein>
    <recommendedName>
        <fullName evidence="9">Cytochrome P450</fullName>
    </recommendedName>
</protein>
<comment type="cofactor">
    <cofactor evidence="1">
        <name>heme</name>
        <dbReference type="ChEBI" id="CHEBI:30413"/>
    </cofactor>
</comment>